<sequence length="178" mass="18852">MAEQDIHNSHLGGNQTTISQKLSDATKMLTGAFTSKTSGAEQDRHASHFSNGAIPKPDFFNSSGAEQDRHASHLSTGPLQDKVQALDNTASHFSLDAMKYQPISPNGSAAEQDRYAAHLSTGAAPKPDFSNTSGAEQDRYGSHFSTGAIPKPALSHSSGAEQDRYASHFSRGPIPGTT</sequence>
<keyword evidence="3" id="KW-1185">Reference proteome</keyword>
<comment type="caution">
    <text evidence="2">The sequence shown here is derived from an EMBL/GenBank/DDBJ whole genome shotgun (WGS) entry which is preliminary data.</text>
</comment>
<protein>
    <submittedName>
        <fullName evidence="2">Uncharacterized protein</fullName>
    </submittedName>
</protein>
<dbReference type="Proteomes" id="UP000256645">
    <property type="component" value="Unassembled WGS sequence"/>
</dbReference>
<accession>A0A3D8R5G9</accession>
<dbReference type="AlphaFoldDB" id="A0A3D8R5G9"/>
<organism evidence="2 3">
    <name type="scientific">Coleophoma cylindrospora</name>
    <dbReference type="NCBI Taxonomy" id="1849047"/>
    <lineage>
        <taxon>Eukaryota</taxon>
        <taxon>Fungi</taxon>
        <taxon>Dikarya</taxon>
        <taxon>Ascomycota</taxon>
        <taxon>Pezizomycotina</taxon>
        <taxon>Leotiomycetes</taxon>
        <taxon>Helotiales</taxon>
        <taxon>Dermateaceae</taxon>
        <taxon>Coleophoma</taxon>
    </lineage>
</organism>
<gene>
    <name evidence="2" type="ORF">BP6252_08220</name>
</gene>
<evidence type="ECO:0000313" key="2">
    <source>
        <dbReference type="EMBL" id="RDW69200.1"/>
    </source>
</evidence>
<evidence type="ECO:0000256" key="1">
    <source>
        <dbReference type="SAM" id="MobiDB-lite"/>
    </source>
</evidence>
<evidence type="ECO:0000313" key="3">
    <source>
        <dbReference type="Proteomes" id="UP000256645"/>
    </source>
</evidence>
<feature type="region of interest" description="Disordered" evidence="1">
    <location>
        <begin position="36"/>
        <end position="75"/>
    </location>
</feature>
<proteinExistence type="predicted"/>
<name>A0A3D8R5G9_9HELO</name>
<reference evidence="2 3" key="1">
    <citation type="journal article" date="2018" name="IMA Fungus">
        <title>IMA Genome-F 9: Draft genome sequence of Annulohypoxylon stygium, Aspergillus mulundensis, Berkeleyomyces basicola (syn. Thielaviopsis basicola), Ceratocystis smalleyi, two Cercospora beticola strains, Coleophoma cylindrospora, Fusarium fracticaudum, Phialophora cf. hyalina, and Morchella septimelata.</title>
        <authorList>
            <person name="Wingfield B.D."/>
            <person name="Bills G.F."/>
            <person name="Dong Y."/>
            <person name="Huang W."/>
            <person name="Nel W.J."/>
            <person name="Swalarsk-Parry B.S."/>
            <person name="Vaghefi N."/>
            <person name="Wilken P.M."/>
            <person name="An Z."/>
            <person name="de Beer Z.W."/>
            <person name="De Vos L."/>
            <person name="Chen L."/>
            <person name="Duong T.A."/>
            <person name="Gao Y."/>
            <person name="Hammerbacher A."/>
            <person name="Kikkert J.R."/>
            <person name="Li Y."/>
            <person name="Li H."/>
            <person name="Li K."/>
            <person name="Li Q."/>
            <person name="Liu X."/>
            <person name="Ma X."/>
            <person name="Naidoo K."/>
            <person name="Pethybridge S.J."/>
            <person name="Sun J."/>
            <person name="Steenkamp E.T."/>
            <person name="van der Nest M.A."/>
            <person name="van Wyk S."/>
            <person name="Wingfield M.J."/>
            <person name="Xiong C."/>
            <person name="Yue Q."/>
            <person name="Zhang X."/>
        </authorList>
    </citation>
    <scope>NUCLEOTIDE SEQUENCE [LARGE SCALE GENOMIC DNA]</scope>
    <source>
        <strain evidence="2 3">BP6252</strain>
    </source>
</reference>
<feature type="region of interest" description="Disordered" evidence="1">
    <location>
        <begin position="121"/>
        <end position="178"/>
    </location>
</feature>
<dbReference type="EMBL" id="PDLM01000009">
    <property type="protein sequence ID" value="RDW69200.1"/>
    <property type="molecule type" value="Genomic_DNA"/>
</dbReference>
<dbReference type="OrthoDB" id="67965at2759"/>